<evidence type="ECO:0000259" key="9">
    <source>
        <dbReference type="PROSITE" id="PS51133"/>
    </source>
</evidence>
<dbReference type="GO" id="GO:0008270">
    <property type="term" value="F:zinc ion binding"/>
    <property type="evidence" value="ECO:0007669"/>
    <property type="project" value="UniProtKB-KW"/>
</dbReference>
<evidence type="ECO:0000256" key="1">
    <source>
        <dbReference type="ARBA" id="ARBA00008668"/>
    </source>
</evidence>
<keyword evidence="3" id="KW-0732">Signal</keyword>
<keyword evidence="7" id="KW-0325">Glycoprotein</keyword>
<feature type="domain" description="TFIIS-type" evidence="9">
    <location>
        <begin position="75"/>
        <end position="128"/>
    </location>
</feature>
<evidence type="ECO:0000256" key="3">
    <source>
        <dbReference type="ARBA" id="ARBA00022729"/>
    </source>
</evidence>
<dbReference type="EMBL" id="CAWUPB010001160">
    <property type="protein sequence ID" value="CAK7340633.1"/>
    <property type="molecule type" value="Genomic_DNA"/>
</dbReference>
<name>A0AAV1RYT3_9ROSI</name>
<keyword evidence="5" id="KW-0378">Hydrolase</keyword>
<dbReference type="Pfam" id="PF01096">
    <property type="entry name" value="Zn_ribbon_TFIIS"/>
    <property type="match status" value="1"/>
</dbReference>
<dbReference type="SUPFAM" id="SSF57783">
    <property type="entry name" value="Zinc beta-ribbon"/>
    <property type="match status" value="1"/>
</dbReference>
<evidence type="ECO:0000256" key="5">
    <source>
        <dbReference type="ARBA" id="ARBA00022801"/>
    </source>
</evidence>
<accession>A0AAV1RYT3</accession>
<dbReference type="Proteomes" id="UP001314170">
    <property type="component" value="Unassembled WGS sequence"/>
</dbReference>
<evidence type="ECO:0000256" key="7">
    <source>
        <dbReference type="ARBA" id="ARBA00023180"/>
    </source>
</evidence>
<keyword evidence="6" id="KW-0862">Zinc</keyword>
<dbReference type="SMART" id="SM00440">
    <property type="entry name" value="ZnF_C2C2"/>
    <property type="match status" value="1"/>
</dbReference>
<keyword evidence="2" id="KW-0479">Metal-binding</keyword>
<dbReference type="CDD" id="cd10507">
    <property type="entry name" value="Zn-ribbon_RPA12"/>
    <property type="match status" value="1"/>
</dbReference>
<dbReference type="AlphaFoldDB" id="A0AAV1RYT3"/>
<keyword evidence="4 8" id="KW-0863">Zinc-finger</keyword>
<comment type="similarity">
    <text evidence="1">Belongs to the 'GDSL' lipolytic enzyme family.</text>
</comment>
<dbReference type="CDD" id="cd01837">
    <property type="entry name" value="SGNH_plant_lipase_like"/>
    <property type="match status" value="1"/>
</dbReference>
<dbReference type="GO" id="GO:0016788">
    <property type="term" value="F:hydrolase activity, acting on ester bonds"/>
    <property type="evidence" value="ECO:0007669"/>
    <property type="project" value="InterPro"/>
</dbReference>
<dbReference type="InterPro" id="IPR036514">
    <property type="entry name" value="SGNH_hydro_sf"/>
</dbReference>
<evidence type="ECO:0000256" key="6">
    <source>
        <dbReference type="ARBA" id="ARBA00022833"/>
    </source>
</evidence>
<evidence type="ECO:0000313" key="11">
    <source>
        <dbReference type="Proteomes" id="UP001314170"/>
    </source>
</evidence>
<reference evidence="10 11" key="1">
    <citation type="submission" date="2024-01" db="EMBL/GenBank/DDBJ databases">
        <authorList>
            <person name="Waweru B."/>
        </authorList>
    </citation>
    <scope>NUCLEOTIDE SEQUENCE [LARGE SCALE GENOMIC DNA]</scope>
</reference>
<protein>
    <recommendedName>
        <fullName evidence="9">TFIIS-type domain-containing protein</fullName>
    </recommendedName>
</protein>
<comment type="caution">
    <text evidence="10">The sequence shown here is derived from an EMBL/GenBank/DDBJ whole genome shotgun (WGS) entry which is preliminary data.</text>
</comment>
<dbReference type="InterPro" id="IPR001087">
    <property type="entry name" value="GDSL"/>
</dbReference>
<dbReference type="InterPro" id="IPR035669">
    <property type="entry name" value="SGNH_plant_lipase-like"/>
</dbReference>
<dbReference type="GO" id="GO:0003676">
    <property type="term" value="F:nucleic acid binding"/>
    <property type="evidence" value="ECO:0007669"/>
    <property type="project" value="InterPro"/>
</dbReference>
<sequence length="463" mass="51872">MAHARGGDFMFCDLCGTMMFLYSTECIECPLCKFKKSAKDVREREISYQVSSEDMRRDLGISHFEGKMEVKDMEINKKCERCGHTKLKFSTRQMRSADEGQTTFFHCANSLPVASNANVLKICGFDSIYQLGDSISDTGNFIQESPSSVFARFPYGEAFKNKSTGRCSDGMLMIDFFAMSAGLPLLDAYLNPNAAFGRGRGVNFAVAGSTALPVNVLAERKIQSPATNNSLSTQLDWMFTHFNSMCYNDQDCAEKLKSSLFMVGEIGGNDYKFALFQGKTMDEVKDMVPDVVQAIKEAVKRVISYGARRVVVPGIFPIGCFPIYLTGFRTNYTEAYDKFNCLKGLNKLSTYHNDHLKQAIEELKKEHPHVAIAYGDYYNAFQWILSHASLLGFDAKSVQNACCGTGGDYDFSLRTMCGDHGVPVCGQPRRYISWDGVHLTQKAYQNMAVWILKDIFPKLQCSF</sequence>
<gene>
    <name evidence="10" type="ORF">DCAF_LOCUS15718</name>
</gene>
<proteinExistence type="inferred from homology"/>
<dbReference type="Gene3D" id="3.40.50.1110">
    <property type="entry name" value="SGNH hydrolase"/>
    <property type="match status" value="1"/>
</dbReference>
<dbReference type="PANTHER" id="PTHR22835">
    <property type="entry name" value="ZINC FINGER FYVE DOMAIN CONTAINING PROTEIN"/>
    <property type="match status" value="1"/>
</dbReference>
<dbReference type="GO" id="GO:0006351">
    <property type="term" value="P:DNA-templated transcription"/>
    <property type="evidence" value="ECO:0007669"/>
    <property type="project" value="InterPro"/>
</dbReference>
<dbReference type="InterPro" id="IPR034004">
    <property type="entry name" value="Zn_ribbon_RPA12_C"/>
</dbReference>
<evidence type="ECO:0000256" key="8">
    <source>
        <dbReference type="PROSITE-ProRule" id="PRU00472"/>
    </source>
</evidence>
<keyword evidence="11" id="KW-1185">Reference proteome</keyword>
<dbReference type="PANTHER" id="PTHR22835:SF654">
    <property type="entry name" value="ACETYLAJMALAN ESTERASE-LIKE"/>
    <property type="match status" value="1"/>
</dbReference>
<dbReference type="SUPFAM" id="SSF52266">
    <property type="entry name" value="SGNH hydrolase"/>
    <property type="match status" value="1"/>
</dbReference>
<dbReference type="Gene3D" id="2.20.25.10">
    <property type="match status" value="1"/>
</dbReference>
<evidence type="ECO:0000256" key="4">
    <source>
        <dbReference type="ARBA" id="ARBA00022771"/>
    </source>
</evidence>
<evidence type="ECO:0000256" key="2">
    <source>
        <dbReference type="ARBA" id="ARBA00022723"/>
    </source>
</evidence>
<organism evidence="10 11">
    <name type="scientific">Dovyalis caffra</name>
    <dbReference type="NCBI Taxonomy" id="77055"/>
    <lineage>
        <taxon>Eukaryota</taxon>
        <taxon>Viridiplantae</taxon>
        <taxon>Streptophyta</taxon>
        <taxon>Embryophyta</taxon>
        <taxon>Tracheophyta</taxon>
        <taxon>Spermatophyta</taxon>
        <taxon>Magnoliopsida</taxon>
        <taxon>eudicotyledons</taxon>
        <taxon>Gunneridae</taxon>
        <taxon>Pentapetalae</taxon>
        <taxon>rosids</taxon>
        <taxon>fabids</taxon>
        <taxon>Malpighiales</taxon>
        <taxon>Salicaceae</taxon>
        <taxon>Flacourtieae</taxon>
        <taxon>Dovyalis</taxon>
    </lineage>
</organism>
<dbReference type="PROSITE" id="PS51133">
    <property type="entry name" value="ZF_TFIIS_2"/>
    <property type="match status" value="1"/>
</dbReference>
<dbReference type="Pfam" id="PF00657">
    <property type="entry name" value="Lipase_GDSL"/>
    <property type="match status" value="1"/>
</dbReference>
<dbReference type="InterPro" id="IPR001222">
    <property type="entry name" value="Znf_TFIIS"/>
</dbReference>
<evidence type="ECO:0000313" key="10">
    <source>
        <dbReference type="EMBL" id="CAK7340633.1"/>
    </source>
</evidence>